<proteinExistence type="predicted"/>
<dbReference type="Proteomes" id="UP000198417">
    <property type="component" value="Unassembled WGS sequence"/>
</dbReference>
<evidence type="ECO:0000313" key="3">
    <source>
        <dbReference type="Proteomes" id="UP000198417"/>
    </source>
</evidence>
<sequence>MTSFSERFGFIKSTTELPVEDMPPSLRSGLWDALRVFYFDDIGSDGDDYYSAAQYSSKFEYISKRVQFHYFRVSWDEMPRQPWKYLQVIKNFFFREDFHKVYEFVEFILSLDSPEGSVNVHKFQDLCNDILSRERAQFRISAGQFVRITNELELAEISAAGENGLSHGVSEHIRVSAALYSKVPDADYRNSVKESISAVEAAVRYVTGKKTVGVEKPLKMIESEFSIHPALRSGFEKIFAFTSDADGVRHALLEESSISQADAKFMLVACSAFSNYLITLKSNKHAG</sequence>
<keyword evidence="3" id="KW-1185">Reference proteome</keyword>
<dbReference type="InterPro" id="IPR049503">
    <property type="entry name" value="AbiJ_NTD4"/>
</dbReference>
<organism evidence="2 3">
    <name type="scientific">Puniceibacterium sediminis</name>
    <dbReference type="NCBI Taxonomy" id="1608407"/>
    <lineage>
        <taxon>Bacteria</taxon>
        <taxon>Pseudomonadati</taxon>
        <taxon>Pseudomonadota</taxon>
        <taxon>Alphaproteobacteria</taxon>
        <taxon>Rhodobacterales</taxon>
        <taxon>Paracoccaceae</taxon>
        <taxon>Puniceibacterium</taxon>
    </lineage>
</organism>
<name>A0A238YRP3_9RHOB</name>
<reference evidence="2 3" key="1">
    <citation type="submission" date="2017-06" db="EMBL/GenBank/DDBJ databases">
        <authorList>
            <person name="Kim H.J."/>
            <person name="Triplett B.A."/>
        </authorList>
    </citation>
    <scope>NUCLEOTIDE SEQUENCE [LARGE SCALE GENOMIC DNA]</scope>
    <source>
        <strain evidence="2 3">DSM 29052</strain>
    </source>
</reference>
<protein>
    <recommendedName>
        <fullName evidence="1">HEPN AbiJ-N-terminal domain-containing protein</fullName>
    </recommendedName>
</protein>
<dbReference type="RefSeq" id="WP_089272838.1">
    <property type="nucleotide sequence ID" value="NZ_FZNN01000019.1"/>
</dbReference>
<dbReference type="EMBL" id="FZNN01000019">
    <property type="protein sequence ID" value="SNR73680.1"/>
    <property type="molecule type" value="Genomic_DNA"/>
</dbReference>
<evidence type="ECO:0000259" key="1">
    <source>
        <dbReference type="Pfam" id="PF18863"/>
    </source>
</evidence>
<feature type="domain" description="HEPN AbiJ-N-terminal" evidence="1">
    <location>
        <begin position="3"/>
        <end position="160"/>
    </location>
</feature>
<dbReference type="AlphaFoldDB" id="A0A238YRP3"/>
<dbReference type="Pfam" id="PF18863">
    <property type="entry name" value="AbiJ_NTD4"/>
    <property type="match status" value="1"/>
</dbReference>
<gene>
    <name evidence="2" type="ORF">SAMN06265370_11964</name>
</gene>
<evidence type="ECO:0000313" key="2">
    <source>
        <dbReference type="EMBL" id="SNR73680.1"/>
    </source>
</evidence>
<dbReference type="OrthoDB" id="9786278at2"/>
<accession>A0A238YRP3</accession>